<keyword evidence="3" id="KW-0547">Nucleotide-binding</keyword>
<dbReference type="SMART" id="SM00220">
    <property type="entry name" value="S_TKc"/>
    <property type="match status" value="1"/>
</dbReference>
<dbReference type="PROSITE" id="PS00108">
    <property type="entry name" value="PROTEIN_KINASE_ST"/>
    <property type="match status" value="1"/>
</dbReference>
<organism evidence="7 9">
    <name type="scientific">Humicola insolens</name>
    <name type="common">Soft-rot fungus</name>
    <dbReference type="NCBI Taxonomy" id="85995"/>
    <lineage>
        <taxon>Eukaryota</taxon>
        <taxon>Fungi</taxon>
        <taxon>Dikarya</taxon>
        <taxon>Ascomycota</taxon>
        <taxon>Pezizomycotina</taxon>
        <taxon>Sordariomycetes</taxon>
        <taxon>Sordariomycetidae</taxon>
        <taxon>Sordariales</taxon>
        <taxon>Chaetomiaceae</taxon>
        <taxon>Mycothermus</taxon>
    </lineage>
</organism>
<keyword evidence="5" id="KW-0067">ATP-binding</keyword>
<evidence type="ECO:0000313" key="9">
    <source>
        <dbReference type="Proteomes" id="UP001583172"/>
    </source>
</evidence>
<dbReference type="Pfam" id="PF00069">
    <property type="entry name" value="Pkinase"/>
    <property type="match status" value="1"/>
</dbReference>
<dbReference type="SUPFAM" id="SSF56112">
    <property type="entry name" value="Protein kinase-like (PK-like)"/>
    <property type="match status" value="1"/>
</dbReference>
<dbReference type="Gene3D" id="1.10.510.10">
    <property type="entry name" value="Transferase(Phosphotransferase) domain 1"/>
    <property type="match status" value="1"/>
</dbReference>
<evidence type="ECO:0000313" key="7">
    <source>
        <dbReference type="EMBL" id="KAL1839208.1"/>
    </source>
</evidence>
<evidence type="ECO:0000256" key="3">
    <source>
        <dbReference type="ARBA" id="ARBA00022741"/>
    </source>
</evidence>
<accession>A0ABR3VDA3</accession>
<dbReference type="EMBL" id="JAZGSY010000052">
    <property type="protein sequence ID" value="KAL1842175.1"/>
    <property type="molecule type" value="Genomic_DNA"/>
</dbReference>
<proteinExistence type="predicted"/>
<keyword evidence="2" id="KW-0808">Transferase</keyword>
<dbReference type="Proteomes" id="UP001583172">
    <property type="component" value="Unassembled WGS sequence"/>
</dbReference>
<evidence type="ECO:0000256" key="2">
    <source>
        <dbReference type="ARBA" id="ARBA00022679"/>
    </source>
</evidence>
<keyword evidence="1" id="KW-0723">Serine/threonine-protein kinase</keyword>
<evidence type="ECO:0000256" key="4">
    <source>
        <dbReference type="ARBA" id="ARBA00022777"/>
    </source>
</evidence>
<dbReference type="InterPro" id="IPR000719">
    <property type="entry name" value="Prot_kinase_dom"/>
</dbReference>
<reference evidence="7 9" key="1">
    <citation type="journal article" date="2024" name="Commun. Biol.">
        <title>Comparative genomic analysis of thermophilic fungi reveals convergent evolutionary adaptations and gene losses.</title>
        <authorList>
            <person name="Steindorff A.S."/>
            <person name="Aguilar-Pontes M.V."/>
            <person name="Robinson A.J."/>
            <person name="Andreopoulos B."/>
            <person name="LaButti K."/>
            <person name="Kuo A."/>
            <person name="Mondo S."/>
            <person name="Riley R."/>
            <person name="Otillar R."/>
            <person name="Haridas S."/>
            <person name="Lipzen A."/>
            <person name="Grimwood J."/>
            <person name="Schmutz J."/>
            <person name="Clum A."/>
            <person name="Reid I.D."/>
            <person name="Moisan M.C."/>
            <person name="Butler G."/>
            <person name="Nguyen T.T.M."/>
            <person name="Dewar K."/>
            <person name="Conant G."/>
            <person name="Drula E."/>
            <person name="Henrissat B."/>
            <person name="Hansel C."/>
            <person name="Singer S."/>
            <person name="Hutchinson M.I."/>
            <person name="de Vries R.P."/>
            <person name="Natvig D.O."/>
            <person name="Powell A.J."/>
            <person name="Tsang A."/>
            <person name="Grigoriev I.V."/>
        </authorList>
    </citation>
    <scope>NUCLEOTIDE SEQUENCE [LARGE SCALE GENOMIC DNA]</scope>
    <source>
        <strain evidence="7 9">CBS 620.91</strain>
    </source>
</reference>
<keyword evidence="4" id="KW-0418">Kinase</keyword>
<dbReference type="InterPro" id="IPR008271">
    <property type="entry name" value="Ser/Thr_kinase_AS"/>
</dbReference>
<comment type="caution">
    <text evidence="7">The sequence shown here is derived from an EMBL/GenBank/DDBJ whole genome shotgun (WGS) entry which is preliminary data.</text>
</comment>
<feature type="domain" description="Protein kinase" evidence="6">
    <location>
        <begin position="1"/>
        <end position="265"/>
    </location>
</feature>
<evidence type="ECO:0000313" key="8">
    <source>
        <dbReference type="EMBL" id="KAL1842175.1"/>
    </source>
</evidence>
<sequence>MMALIGSEMETWPPVPPDFSLHDLTFDHPSFWHSLNGELCKLKNNPNQVAKFGVHPREYQFQIAAGDCAVPVHGRIFRRDTTNPDAPQVHLEGFLMDLGKPIPKDLPMERRRCLVHEMVDVVQRLHAKGIIHGDMKLDNMILDQQDSVKLCDFAEARFVDEDEDEWFGVTTWHYESPNRYFRRVPDEFGGLSHPPPLVEDDLFGLGLSIWELWTGKMPHEEIARDDVALNELHERRETVDVTEIEDPELRKIVTDLLRQGGANIP</sequence>
<evidence type="ECO:0000259" key="6">
    <source>
        <dbReference type="PROSITE" id="PS50011"/>
    </source>
</evidence>
<protein>
    <recommendedName>
        <fullName evidence="6">Protein kinase domain-containing protein</fullName>
    </recommendedName>
</protein>
<dbReference type="EMBL" id="JAZGSY010000169">
    <property type="protein sequence ID" value="KAL1839208.1"/>
    <property type="molecule type" value="Genomic_DNA"/>
</dbReference>
<dbReference type="PROSITE" id="PS50011">
    <property type="entry name" value="PROTEIN_KINASE_DOM"/>
    <property type="match status" value="1"/>
</dbReference>
<keyword evidence="9" id="KW-1185">Reference proteome</keyword>
<gene>
    <name evidence="7" type="ORF">VTJ49DRAFT_1726</name>
    <name evidence="8" type="ORF">VTJ49DRAFT_5948</name>
</gene>
<dbReference type="PANTHER" id="PTHR24351">
    <property type="entry name" value="RIBOSOMAL PROTEIN S6 KINASE"/>
    <property type="match status" value="1"/>
</dbReference>
<evidence type="ECO:0000256" key="5">
    <source>
        <dbReference type="ARBA" id="ARBA00022840"/>
    </source>
</evidence>
<dbReference type="InterPro" id="IPR011009">
    <property type="entry name" value="Kinase-like_dom_sf"/>
</dbReference>
<name>A0ABR3VDA3_HUMIN</name>
<evidence type="ECO:0000256" key="1">
    <source>
        <dbReference type="ARBA" id="ARBA00022527"/>
    </source>
</evidence>
<reference evidence="7" key="2">
    <citation type="submission" date="2024-01" db="EMBL/GenBank/DDBJ databases">
        <authorList>
            <consortium name="Lawrence Berkeley National Laboratory"/>
            <person name="Steindorff A.S."/>
            <person name="Aguilar-pontes M.V."/>
            <person name="Robinson A.J."/>
            <person name="Andreopoulos B."/>
            <person name="LaButti K."/>
            <person name="Kuo A."/>
            <person name="Mondo S."/>
            <person name="Riley R."/>
            <person name="Otillar R."/>
            <person name="Haridas S."/>
            <person name="Lipzen A."/>
            <person name="Grimwood J."/>
            <person name="Schmutz J."/>
            <person name="Clum A."/>
            <person name="Conant G."/>
            <person name="Drula E."/>
            <person name="Henrissat B."/>
            <person name="Hansel C."/>
            <person name="Singer S."/>
            <person name="de Vries R."/>
            <person name="Natvig D."/>
            <person name="Powell A.J."/>
            <person name="Tsang A."/>
            <person name="Grigoriev I.V."/>
        </authorList>
    </citation>
    <scope>NUCLEOTIDE SEQUENCE</scope>
    <source>
        <strain evidence="7">CBS 620.91</strain>
    </source>
</reference>